<keyword evidence="2" id="KW-1185">Reference proteome</keyword>
<dbReference type="VEuPathDB" id="MicrosporidiaDB:ECU05_1260"/>
<accession>Q8SVH5</accession>
<dbReference type="HOGENOM" id="CLU_071633_0_0_1"/>
<organism evidence="1 2">
    <name type="scientific">Encephalitozoon cuniculi (strain GB-M1)</name>
    <name type="common">Microsporidian parasite</name>
    <dbReference type="NCBI Taxonomy" id="284813"/>
    <lineage>
        <taxon>Eukaryota</taxon>
        <taxon>Fungi</taxon>
        <taxon>Fungi incertae sedis</taxon>
        <taxon>Microsporidia</taxon>
        <taxon>Unikaryonidae</taxon>
        <taxon>Encephalitozoon</taxon>
    </lineage>
</organism>
<proteinExistence type="predicted"/>
<evidence type="ECO:0000313" key="1">
    <source>
        <dbReference type="EMBL" id="CAD26646.2"/>
    </source>
</evidence>
<dbReference type="Proteomes" id="UP000000819">
    <property type="component" value="Chromosome V"/>
</dbReference>
<reference evidence="1 2" key="1">
    <citation type="journal article" date="2001" name="Nature">
        <title>Genome sequence and gene compaction of the eukaryote parasite Encephalitozoon cuniculi.</title>
        <authorList>
            <person name="Katinka M.D."/>
            <person name="Duprat S."/>
            <person name="Cornillot E."/>
            <person name="Metenier G."/>
            <person name="Thomarat F."/>
            <person name="Prensier G."/>
            <person name="Barbe V."/>
            <person name="Peyretaillade E."/>
            <person name="Brottier P."/>
            <person name="Wincker P."/>
            <person name="Delbac F."/>
            <person name="El Alaoui H."/>
            <person name="Peyret P."/>
            <person name="Saurin W."/>
            <person name="Gouy M."/>
            <person name="Weissenbach J."/>
            <person name="Vivares C.P."/>
        </authorList>
    </citation>
    <scope>NUCLEOTIDE SEQUENCE [LARGE SCALE GENOMIC DNA]</scope>
    <source>
        <strain evidence="1 2">GB-M1</strain>
    </source>
</reference>
<dbReference type="OrthoDB" id="10255118at2759"/>
<dbReference type="GeneID" id="859135"/>
<gene>
    <name evidence="1" type="ordered locus">ECU05_1260</name>
</gene>
<dbReference type="KEGG" id="ecu:ECU05_1260"/>
<reference evidence="1 2" key="2">
    <citation type="journal article" date="2009" name="BMC Genomics">
        <title>Identification of transcriptional signals in Encephalitozoon cuniculi widespread among Microsporidia phylum: support for accurate structural genome annotation.</title>
        <authorList>
            <person name="Peyretaillade E."/>
            <person name="Goncalves O."/>
            <person name="Terrat S."/>
            <person name="Dugat-Bony E."/>
            <person name="Wincker P."/>
            <person name="Cornman R.S."/>
            <person name="Evans J.D."/>
            <person name="Delbac F."/>
            <person name="Peyret P."/>
        </authorList>
    </citation>
    <scope>NUCLEOTIDE SEQUENCE [LARGE SCALE GENOMIC DNA]</scope>
    <source>
        <strain evidence="1 2">GB-M1</strain>
    </source>
</reference>
<dbReference type="EMBL" id="AL590445">
    <property type="protein sequence ID" value="CAD26646.2"/>
    <property type="molecule type" value="Genomic_DNA"/>
</dbReference>
<evidence type="ECO:0000313" key="2">
    <source>
        <dbReference type="Proteomes" id="UP000000819"/>
    </source>
</evidence>
<dbReference type="AlphaFoldDB" id="Q8SVH5"/>
<dbReference type="RefSeq" id="NP_597469.2">
    <property type="nucleotide sequence ID" value="NM_001041335.2"/>
</dbReference>
<name>Q8SVH5_ENCCU</name>
<sequence length="343" mass="39474">METFRMIEVMRNRNRFSEGDYGRYKNYLKVQMRGLGSGEGRDLYKLESNLSKFLIFNSTGFLKSNLRILRRDGSEFGAMYSCLTKGILENAMKKPIDTNALVGLRGRLAGCKTFVNQIDALLESPSSNFDVSSLRVRHMWNDISVGFNSEAERNEFLEGKAPLDDGYDADIAKGILKVERRRAQLLSLIESKPTRVICIDKKAERLLEALRRLKAILGENLVESGYVEQAVKDAEELKSYYSRIAMFMKCLEWDGSIDTFSVPLSFKMLESRILKVREDFSYVPRKYPRSVVIRYLEDSLRPRRPTIKTPFIPVLFDIARDYISYPAEDGRISEVLKKLDMSK</sequence>
<protein>
    <submittedName>
        <fullName evidence="1">Uncharacterized protein</fullName>
    </submittedName>
</protein>
<dbReference type="InParanoid" id="Q8SVH5"/>